<gene>
    <name evidence="1" type="ORF">P3T76_001376</name>
</gene>
<dbReference type="AlphaFoldDB" id="A0AAD9GZA6"/>
<evidence type="ECO:0000313" key="2">
    <source>
        <dbReference type="Proteomes" id="UP001259832"/>
    </source>
</evidence>
<sequence>MTETPVPHHVPVDCEFPTRINVKTLWKLWNYGDRSCRIWPYQYLANVVLTPQHKMRLTKAKMVMAQISSIIKTAPAPTQHCRSPRATSVPSIEVVTALRLLRAQMLTQLYGNCAPRTTGGDIERQVFLYLMCKYRKSNKEC</sequence>
<dbReference type="EMBL" id="JASMQC010000002">
    <property type="protein sequence ID" value="KAK1947366.1"/>
    <property type="molecule type" value="Genomic_DNA"/>
</dbReference>
<comment type="caution">
    <text evidence="1">The sequence shown here is derived from an EMBL/GenBank/DDBJ whole genome shotgun (WGS) entry which is preliminary data.</text>
</comment>
<keyword evidence="2" id="KW-1185">Reference proteome</keyword>
<name>A0AAD9GZA6_9STRA</name>
<proteinExistence type="predicted"/>
<organism evidence="1 2">
    <name type="scientific">Phytophthora citrophthora</name>
    <dbReference type="NCBI Taxonomy" id="4793"/>
    <lineage>
        <taxon>Eukaryota</taxon>
        <taxon>Sar</taxon>
        <taxon>Stramenopiles</taxon>
        <taxon>Oomycota</taxon>
        <taxon>Peronosporomycetes</taxon>
        <taxon>Peronosporales</taxon>
        <taxon>Peronosporaceae</taxon>
        <taxon>Phytophthora</taxon>
    </lineage>
</organism>
<dbReference type="Proteomes" id="UP001259832">
    <property type="component" value="Unassembled WGS sequence"/>
</dbReference>
<reference evidence="1" key="1">
    <citation type="submission" date="2023-08" db="EMBL/GenBank/DDBJ databases">
        <title>Reference Genome Resource for the Citrus Pathogen Phytophthora citrophthora.</title>
        <authorList>
            <person name="Moller H."/>
            <person name="Coetzee B."/>
            <person name="Rose L.J."/>
            <person name="Van Niekerk J.M."/>
        </authorList>
    </citation>
    <scope>NUCLEOTIDE SEQUENCE</scope>
    <source>
        <strain evidence="1">STE-U-9442</strain>
    </source>
</reference>
<protein>
    <submittedName>
        <fullName evidence="1">Uncharacterized protein</fullName>
    </submittedName>
</protein>
<accession>A0AAD9GZA6</accession>
<evidence type="ECO:0000313" key="1">
    <source>
        <dbReference type="EMBL" id="KAK1947366.1"/>
    </source>
</evidence>